<dbReference type="Pfam" id="PF13279">
    <property type="entry name" value="4HBT_2"/>
    <property type="match status" value="1"/>
</dbReference>
<evidence type="ECO:0000313" key="2">
    <source>
        <dbReference type="Proteomes" id="UP000027337"/>
    </source>
</evidence>
<dbReference type="SUPFAM" id="SSF54637">
    <property type="entry name" value="Thioesterase/thiol ester dehydrase-isomerase"/>
    <property type="match status" value="1"/>
</dbReference>
<sequence>MTQLFRSRPLKVLPEWIDFNGHLNMAYYNVLFDHAVDHAYEQLGFGPEYQKTGCTTYVAEFHICYLRELHEGDEVTVTLQLIDYDEKRFHYYQEMWHADGWCAATAEGLTLHVDQSGPRVAPMPDDIRQKLAAFKAAQGDMPLPARVGRSIGIKRKT</sequence>
<protein>
    <submittedName>
        <fullName evidence="1">Thioesterase</fullName>
    </submittedName>
</protein>
<reference evidence="1 2" key="1">
    <citation type="journal article" date="2014" name="Genome Announc.">
        <title>Draft Genome Sequences of Two Isolates of the Roseobacter Group, Sulfitobacter sp. Strains 3SOLIMAR09 and 1FIGIMAR09, from Harbors of Mallorca Island (Mediterranean Sea).</title>
        <authorList>
            <person name="Mas-Llado M."/>
            <person name="Pina-Villalonga J.M."/>
            <person name="Brunet-Galmes I."/>
            <person name="Nogales B."/>
            <person name="Bosch R."/>
        </authorList>
    </citation>
    <scope>NUCLEOTIDE SEQUENCE [LARGE SCALE GENOMIC DNA]</scope>
    <source>
        <strain evidence="1 2">1FIGIMAR09</strain>
    </source>
</reference>
<name>A0A061SXX6_9RHOB</name>
<accession>A0A061SXX6</accession>
<dbReference type="InterPro" id="IPR050563">
    <property type="entry name" value="4-hydroxybenzoyl-CoA_TE"/>
</dbReference>
<proteinExistence type="predicted"/>
<dbReference type="GO" id="GO:0047617">
    <property type="term" value="F:fatty acyl-CoA hydrolase activity"/>
    <property type="evidence" value="ECO:0007669"/>
    <property type="project" value="TreeGrafter"/>
</dbReference>
<dbReference type="InterPro" id="IPR029069">
    <property type="entry name" value="HotDog_dom_sf"/>
</dbReference>
<gene>
    <name evidence="1" type="ORF">PM02_01685</name>
</gene>
<dbReference type="PANTHER" id="PTHR31793:SF2">
    <property type="entry name" value="BLR1345 PROTEIN"/>
    <property type="match status" value="1"/>
</dbReference>
<keyword evidence="2" id="KW-1185">Reference proteome</keyword>
<comment type="caution">
    <text evidence="1">The sequence shown here is derived from an EMBL/GenBank/DDBJ whole genome shotgun (WGS) entry which is preliminary data.</text>
</comment>
<dbReference type="CDD" id="cd00586">
    <property type="entry name" value="4HBT"/>
    <property type="match status" value="1"/>
</dbReference>
<dbReference type="STRING" id="83219.PM02_01685"/>
<evidence type="ECO:0000313" key="1">
    <source>
        <dbReference type="EMBL" id="KAJ04945.1"/>
    </source>
</evidence>
<dbReference type="PANTHER" id="PTHR31793">
    <property type="entry name" value="4-HYDROXYBENZOYL-COA THIOESTERASE FAMILY MEMBER"/>
    <property type="match status" value="1"/>
</dbReference>
<organism evidence="1 2">
    <name type="scientific">Sulfitobacter mediterraneus</name>
    <dbReference type="NCBI Taxonomy" id="83219"/>
    <lineage>
        <taxon>Bacteria</taxon>
        <taxon>Pseudomonadati</taxon>
        <taxon>Pseudomonadota</taxon>
        <taxon>Alphaproteobacteria</taxon>
        <taxon>Rhodobacterales</taxon>
        <taxon>Roseobacteraceae</taxon>
        <taxon>Sulfitobacter</taxon>
    </lineage>
</organism>
<dbReference type="RefSeq" id="WP_037904551.1">
    <property type="nucleotide sequence ID" value="NZ_JEMU01000001.1"/>
</dbReference>
<dbReference type="AlphaFoldDB" id="A0A061SXX6"/>
<dbReference type="eggNOG" id="COG0824">
    <property type="taxonomic scope" value="Bacteria"/>
</dbReference>
<dbReference type="Gene3D" id="3.10.129.10">
    <property type="entry name" value="Hotdog Thioesterase"/>
    <property type="match status" value="1"/>
</dbReference>
<dbReference type="EMBL" id="JEMU01000001">
    <property type="protein sequence ID" value="KAJ04945.1"/>
    <property type="molecule type" value="Genomic_DNA"/>
</dbReference>
<dbReference type="Proteomes" id="UP000027337">
    <property type="component" value="Unassembled WGS sequence"/>
</dbReference>